<evidence type="ECO:0000313" key="2">
    <source>
        <dbReference type="EMBL" id="GGA61073.1"/>
    </source>
</evidence>
<dbReference type="Pfam" id="PF12867">
    <property type="entry name" value="DinB_2"/>
    <property type="match status" value="1"/>
</dbReference>
<dbReference type="EMBL" id="BMJB01000001">
    <property type="protein sequence ID" value="GGA61073.1"/>
    <property type="molecule type" value="Genomic_DNA"/>
</dbReference>
<reference evidence="2" key="2">
    <citation type="submission" date="2020-09" db="EMBL/GenBank/DDBJ databases">
        <authorList>
            <person name="Sun Q."/>
            <person name="Zhou Y."/>
        </authorList>
    </citation>
    <scope>NUCLEOTIDE SEQUENCE</scope>
    <source>
        <strain evidence="2">CGMCC 1.15447</strain>
    </source>
</reference>
<gene>
    <name evidence="2" type="ORF">GCM10011507_10720</name>
</gene>
<dbReference type="SUPFAM" id="SSF109854">
    <property type="entry name" value="DinB/YfiT-like putative metalloenzymes"/>
    <property type="match status" value="1"/>
</dbReference>
<dbReference type="AlphaFoldDB" id="A0A916RKT9"/>
<dbReference type="RefSeq" id="WP_188758232.1">
    <property type="nucleotide sequence ID" value="NZ_BMJB01000001.1"/>
</dbReference>
<name>A0A916RKT9_9BACT</name>
<dbReference type="Gene3D" id="1.20.120.450">
    <property type="entry name" value="dinb family like domain"/>
    <property type="match status" value="1"/>
</dbReference>
<dbReference type="InterPro" id="IPR034660">
    <property type="entry name" value="DinB/YfiT-like"/>
</dbReference>
<evidence type="ECO:0000259" key="1">
    <source>
        <dbReference type="Pfam" id="PF12867"/>
    </source>
</evidence>
<sequence length="175" mass="19974">MLGKANRTDQSQRSVDALKPLREQLVALLRGGHAHVTFDDAIANVPEEQRGVAPKGLEHSAWQILEHLRIAQRDILDFSVPPTGGYQPMQWPDDYWPKSPVPQGPRAWEQSIAAIRKDQETFESLILNPDADLYKPFRWGEGQNLLREALLIADHNAYHLGELIFLRRLLGIWNK</sequence>
<keyword evidence="3" id="KW-1185">Reference proteome</keyword>
<reference evidence="2" key="1">
    <citation type="journal article" date="2014" name="Int. J. Syst. Evol. Microbiol.">
        <title>Complete genome sequence of Corynebacterium casei LMG S-19264T (=DSM 44701T), isolated from a smear-ripened cheese.</title>
        <authorList>
            <consortium name="US DOE Joint Genome Institute (JGI-PGF)"/>
            <person name="Walter F."/>
            <person name="Albersmeier A."/>
            <person name="Kalinowski J."/>
            <person name="Ruckert C."/>
        </authorList>
    </citation>
    <scope>NUCLEOTIDE SEQUENCE</scope>
    <source>
        <strain evidence="2">CGMCC 1.15447</strain>
    </source>
</reference>
<dbReference type="Proteomes" id="UP000648801">
    <property type="component" value="Unassembled WGS sequence"/>
</dbReference>
<accession>A0A916RKT9</accession>
<comment type="caution">
    <text evidence="2">The sequence shown here is derived from an EMBL/GenBank/DDBJ whole genome shotgun (WGS) entry which is preliminary data.</text>
</comment>
<evidence type="ECO:0000313" key="3">
    <source>
        <dbReference type="Proteomes" id="UP000648801"/>
    </source>
</evidence>
<organism evidence="2 3">
    <name type="scientific">Edaphobacter acidisoli</name>
    <dbReference type="NCBI Taxonomy" id="2040573"/>
    <lineage>
        <taxon>Bacteria</taxon>
        <taxon>Pseudomonadati</taxon>
        <taxon>Acidobacteriota</taxon>
        <taxon>Terriglobia</taxon>
        <taxon>Terriglobales</taxon>
        <taxon>Acidobacteriaceae</taxon>
        <taxon>Edaphobacter</taxon>
    </lineage>
</organism>
<feature type="domain" description="DinB-like" evidence="1">
    <location>
        <begin position="38"/>
        <end position="162"/>
    </location>
</feature>
<proteinExistence type="predicted"/>
<dbReference type="InterPro" id="IPR024775">
    <property type="entry name" value="DinB-like"/>
</dbReference>
<protein>
    <recommendedName>
        <fullName evidence="1">DinB-like domain-containing protein</fullName>
    </recommendedName>
</protein>